<dbReference type="AlphaFoldDB" id="A0AAN9A3D6"/>
<feature type="region of interest" description="Disordered" evidence="1">
    <location>
        <begin position="45"/>
        <end position="67"/>
    </location>
</feature>
<keyword evidence="3" id="KW-1185">Reference proteome</keyword>
<evidence type="ECO:0000313" key="2">
    <source>
        <dbReference type="EMBL" id="KAK7072759.1"/>
    </source>
</evidence>
<sequence>MSPKNHPVSCLLTFGDEIDGNETHWLRYMTGCQQIGVHHVIVSGGRPPTAIPSPPESEERSSNCALM</sequence>
<evidence type="ECO:0000313" key="3">
    <source>
        <dbReference type="Proteomes" id="UP001381693"/>
    </source>
</evidence>
<gene>
    <name evidence="2" type="ORF">SK128_009927</name>
</gene>
<reference evidence="2 3" key="1">
    <citation type="submission" date="2023-11" db="EMBL/GenBank/DDBJ databases">
        <title>Halocaridina rubra genome assembly.</title>
        <authorList>
            <person name="Smith C."/>
        </authorList>
    </citation>
    <scope>NUCLEOTIDE SEQUENCE [LARGE SCALE GENOMIC DNA]</scope>
    <source>
        <strain evidence="2">EP-1</strain>
        <tissue evidence="2">Whole</tissue>
    </source>
</reference>
<dbReference type="Proteomes" id="UP001381693">
    <property type="component" value="Unassembled WGS sequence"/>
</dbReference>
<name>A0AAN9A3D6_HALRR</name>
<protein>
    <submittedName>
        <fullName evidence="2">Uncharacterized protein</fullName>
    </submittedName>
</protein>
<evidence type="ECO:0000256" key="1">
    <source>
        <dbReference type="SAM" id="MobiDB-lite"/>
    </source>
</evidence>
<organism evidence="2 3">
    <name type="scientific">Halocaridina rubra</name>
    <name type="common">Hawaiian red shrimp</name>
    <dbReference type="NCBI Taxonomy" id="373956"/>
    <lineage>
        <taxon>Eukaryota</taxon>
        <taxon>Metazoa</taxon>
        <taxon>Ecdysozoa</taxon>
        <taxon>Arthropoda</taxon>
        <taxon>Crustacea</taxon>
        <taxon>Multicrustacea</taxon>
        <taxon>Malacostraca</taxon>
        <taxon>Eumalacostraca</taxon>
        <taxon>Eucarida</taxon>
        <taxon>Decapoda</taxon>
        <taxon>Pleocyemata</taxon>
        <taxon>Caridea</taxon>
        <taxon>Atyoidea</taxon>
        <taxon>Atyidae</taxon>
        <taxon>Halocaridina</taxon>
    </lineage>
</organism>
<dbReference type="EMBL" id="JAXCGZ010013348">
    <property type="protein sequence ID" value="KAK7072759.1"/>
    <property type="molecule type" value="Genomic_DNA"/>
</dbReference>
<proteinExistence type="predicted"/>
<accession>A0AAN9A3D6</accession>
<comment type="caution">
    <text evidence="2">The sequence shown here is derived from an EMBL/GenBank/DDBJ whole genome shotgun (WGS) entry which is preliminary data.</text>
</comment>